<name>A0AAE8MBQ9_9HYPO</name>
<gene>
    <name evidence="2" type="ORF">FTOL_07992</name>
</gene>
<reference evidence="2" key="1">
    <citation type="submission" date="2018-03" db="EMBL/GenBank/DDBJ databases">
        <authorList>
            <person name="Guldener U."/>
        </authorList>
    </citation>
    <scope>NUCLEOTIDE SEQUENCE</scope>
</reference>
<proteinExistence type="predicted"/>
<keyword evidence="3" id="KW-1185">Reference proteome</keyword>
<evidence type="ECO:0000313" key="3">
    <source>
        <dbReference type="Proteomes" id="UP001187734"/>
    </source>
</evidence>
<evidence type="ECO:0000256" key="1">
    <source>
        <dbReference type="SAM" id="MobiDB-lite"/>
    </source>
</evidence>
<protein>
    <submittedName>
        <fullName evidence="2">Uncharacterized protein</fullName>
    </submittedName>
</protein>
<feature type="compositionally biased region" description="Basic residues" evidence="1">
    <location>
        <begin position="1"/>
        <end position="12"/>
    </location>
</feature>
<sequence>MPPKKSTKTSNKRAHDDADANQPASKSARTKDAPAEEQGESSTGPKGSRKRRISRGPNSEAMMPQYLPRECAEAKVIENLPIPSGWVAGIDAIPDRAMTLGSRKWWEDHGPWLEANKKALKLPAAKWKMRDEAMKQDDTVADDEGADDWDFVCYPIPRSERARVENENEDEDEEDEDDEDDEDEQGEGNDKDDDKEKPYDKLASLHPDWPWSFTMRGIDRCDWWQQEALKRNQDEFDMHIYNDFTGYGMHEVMENIFAQFGSVFKPNASYRDIWPEVEGMAMVLRSGLIDYMMCDDPEKCESISEMVGYLTLATIDTLKKQDVFKPDSDIRNLGTVLFMLIRWGREQIDYEFSEECCSWIYKVIDLAEEAGVQLAAPYNFDKAYDEIVDNRDKRAKKMKRWDKVSWPAKVKAYTAKHIGGARAKLGGDQYDITKFSKAKRDQYSFRAGGGWDMM</sequence>
<feature type="region of interest" description="Disordered" evidence="1">
    <location>
        <begin position="1"/>
        <end position="66"/>
    </location>
</feature>
<feature type="compositionally biased region" description="Acidic residues" evidence="1">
    <location>
        <begin position="167"/>
        <end position="187"/>
    </location>
</feature>
<dbReference type="Proteomes" id="UP001187734">
    <property type="component" value="Unassembled WGS sequence"/>
</dbReference>
<organism evidence="2 3">
    <name type="scientific">Fusarium torulosum</name>
    <dbReference type="NCBI Taxonomy" id="33205"/>
    <lineage>
        <taxon>Eukaryota</taxon>
        <taxon>Fungi</taxon>
        <taxon>Dikarya</taxon>
        <taxon>Ascomycota</taxon>
        <taxon>Pezizomycotina</taxon>
        <taxon>Sordariomycetes</taxon>
        <taxon>Hypocreomycetidae</taxon>
        <taxon>Hypocreales</taxon>
        <taxon>Nectriaceae</taxon>
        <taxon>Fusarium</taxon>
    </lineage>
</organism>
<accession>A0AAE8MBQ9</accession>
<evidence type="ECO:0000313" key="2">
    <source>
        <dbReference type="EMBL" id="SPJ79601.1"/>
    </source>
</evidence>
<dbReference type="EMBL" id="ONZP01000272">
    <property type="protein sequence ID" value="SPJ79601.1"/>
    <property type="molecule type" value="Genomic_DNA"/>
</dbReference>
<comment type="caution">
    <text evidence="2">The sequence shown here is derived from an EMBL/GenBank/DDBJ whole genome shotgun (WGS) entry which is preliminary data.</text>
</comment>
<feature type="region of interest" description="Disordered" evidence="1">
    <location>
        <begin position="160"/>
        <end position="201"/>
    </location>
</feature>
<feature type="compositionally biased region" description="Basic and acidic residues" evidence="1">
    <location>
        <begin position="188"/>
        <end position="200"/>
    </location>
</feature>
<dbReference type="AlphaFoldDB" id="A0AAE8MBQ9"/>